<organism evidence="1 2">
    <name type="scientific">Bacillus mycoides</name>
    <dbReference type="NCBI Taxonomy" id="1405"/>
    <lineage>
        <taxon>Bacteria</taxon>
        <taxon>Bacillati</taxon>
        <taxon>Bacillota</taxon>
        <taxon>Bacilli</taxon>
        <taxon>Bacillales</taxon>
        <taxon>Bacillaceae</taxon>
        <taxon>Bacillus</taxon>
        <taxon>Bacillus cereus group</taxon>
    </lineage>
</organism>
<reference evidence="1 2" key="1">
    <citation type="submission" date="2017-04" db="EMBL/GenBank/DDBJ databases">
        <title>The Characteristic of a Fine Plant Growth-Promoting Rhizobacteria Bacillus mycoides Gnyt1 and its Whole Genome Sequencing Analysis.</title>
        <authorList>
            <person name="Li J.H."/>
            <person name="Yao T."/>
        </authorList>
    </citation>
    <scope>NUCLEOTIDE SEQUENCE [LARGE SCALE GENOMIC DNA]</scope>
    <source>
        <strain evidence="1 2">Gnyt1</strain>
        <plasmid evidence="2">Plasmid unnamed2</plasmid>
    </source>
</reference>
<dbReference type="Proteomes" id="UP000192932">
    <property type="component" value="Plasmid unnamed2"/>
</dbReference>
<geneLocation type="plasmid" evidence="1 2">
    <name>unnamed2</name>
</geneLocation>
<accession>A0A1W6AIM9</accession>
<proteinExistence type="predicted"/>
<gene>
    <name evidence="1" type="ORF">B7492_32115</name>
</gene>
<dbReference type="AlphaFoldDB" id="A0A1W6AIM9"/>
<name>A0A1W6AIM9_BACMY</name>
<keyword evidence="1" id="KW-0614">Plasmid</keyword>
<evidence type="ECO:0000313" key="1">
    <source>
        <dbReference type="EMBL" id="ARJ25684.1"/>
    </source>
</evidence>
<evidence type="ECO:0000313" key="2">
    <source>
        <dbReference type="Proteomes" id="UP000192932"/>
    </source>
</evidence>
<dbReference type="EMBL" id="CP020745">
    <property type="protein sequence ID" value="ARJ25684.1"/>
    <property type="molecule type" value="Genomic_DNA"/>
</dbReference>
<sequence>MSFGVEVGESVGTIPHGLKRLVTMNEKQKFKAKVKRFGLYNVEIKPIEITLAFSSLRRVILLLLFFEYSKRNNGIIERRNWESSVWSFGLKMGENENK</sequence>
<protein>
    <submittedName>
        <fullName evidence="1">Uncharacterized protein</fullName>
    </submittedName>
</protein>